<dbReference type="RefSeq" id="WP_147156562.1">
    <property type="nucleotide sequence ID" value="NZ_BKAJ01000209.1"/>
</dbReference>
<gene>
    <name evidence="1" type="ORF">RSO01_84140</name>
</gene>
<accession>A0A512NQL8</accession>
<evidence type="ECO:0000313" key="1">
    <source>
        <dbReference type="EMBL" id="GEP61248.1"/>
    </source>
</evidence>
<dbReference type="EMBL" id="BKAJ01000209">
    <property type="protein sequence ID" value="GEP61248.1"/>
    <property type="molecule type" value="Genomic_DNA"/>
</dbReference>
<evidence type="ECO:0000313" key="2">
    <source>
        <dbReference type="Proteomes" id="UP000321058"/>
    </source>
</evidence>
<protein>
    <submittedName>
        <fullName evidence="1">Terminase</fullName>
    </submittedName>
</protein>
<dbReference type="Proteomes" id="UP000321058">
    <property type="component" value="Unassembled WGS sequence"/>
</dbReference>
<name>A0A512NQL8_9HYPH</name>
<sequence length="151" mass="17002">MTSPGRPTLYKPEYAEEARSHCLLGATNADLADVFEVAPRTIDNWIAKIPEFAKAVREGRAVADARVARSLYERAVGYQHTVEQTVLHRGEERKLTNTVHYPPDVGACIFWLRNRRRDLWGNRRPANDSAWSDDDIAALDAAGERARLEGD</sequence>
<keyword evidence="2" id="KW-1185">Reference proteome</keyword>
<dbReference type="OrthoDB" id="7573036at2"/>
<organism evidence="1 2">
    <name type="scientific">Reyranella soli</name>
    <dbReference type="NCBI Taxonomy" id="1230389"/>
    <lineage>
        <taxon>Bacteria</taxon>
        <taxon>Pseudomonadati</taxon>
        <taxon>Pseudomonadota</taxon>
        <taxon>Alphaproteobacteria</taxon>
        <taxon>Hyphomicrobiales</taxon>
        <taxon>Reyranellaceae</taxon>
        <taxon>Reyranella</taxon>
    </lineage>
</organism>
<dbReference type="AlphaFoldDB" id="A0A512NQL8"/>
<comment type="caution">
    <text evidence="1">The sequence shown here is derived from an EMBL/GenBank/DDBJ whole genome shotgun (WGS) entry which is preliminary data.</text>
</comment>
<reference evidence="1 2" key="1">
    <citation type="submission" date="2019-07" db="EMBL/GenBank/DDBJ databases">
        <title>Whole genome shotgun sequence of Reyranella soli NBRC 108950.</title>
        <authorList>
            <person name="Hosoyama A."/>
            <person name="Uohara A."/>
            <person name="Ohji S."/>
            <person name="Ichikawa N."/>
        </authorList>
    </citation>
    <scope>NUCLEOTIDE SEQUENCE [LARGE SCALE GENOMIC DNA]</scope>
    <source>
        <strain evidence="1 2">NBRC 108950</strain>
    </source>
</reference>
<proteinExistence type="predicted"/>